<evidence type="ECO:0000256" key="4">
    <source>
        <dbReference type="PIRSR" id="PIRSR606710-1"/>
    </source>
</evidence>
<proteinExistence type="inferred from homology"/>
<dbReference type="GO" id="GO:0004553">
    <property type="term" value="F:hydrolase activity, hydrolyzing O-glycosyl compounds"/>
    <property type="evidence" value="ECO:0007669"/>
    <property type="project" value="InterPro"/>
</dbReference>
<keyword evidence="9" id="KW-1185">Reference proteome</keyword>
<dbReference type="AlphaFoldDB" id="A0A7C9TR21"/>
<dbReference type="GO" id="GO:0005975">
    <property type="term" value="P:carbohydrate metabolic process"/>
    <property type="evidence" value="ECO:0007669"/>
    <property type="project" value="InterPro"/>
</dbReference>
<dbReference type="CDD" id="cd18617">
    <property type="entry name" value="GH43_XynB-like"/>
    <property type="match status" value="1"/>
</dbReference>
<evidence type="ECO:0000313" key="8">
    <source>
        <dbReference type="EMBL" id="NEM91062.1"/>
    </source>
</evidence>
<reference evidence="8 9" key="1">
    <citation type="journal article" date="2014" name="Int. J. Syst. Evol. Microbiol.">
        <title>Description of Galbitalea soli gen. nov., sp. nov., and Frondihabitans sucicola sp. nov.</title>
        <authorList>
            <person name="Kim S.J."/>
            <person name="Lim J.M."/>
            <person name="Ahn J.H."/>
            <person name="Weon H.Y."/>
            <person name="Hamada M."/>
            <person name="Suzuki K."/>
            <person name="Ahn T.Y."/>
            <person name="Kwon S.W."/>
        </authorList>
    </citation>
    <scope>NUCLEOTIDE SEQUENCE [LARGE SCALE GENOMIC DNA]</scope>
    <source>
        <strain evidence="8 9">NBRC 108727</strain>
    </source>
</reference>
<dbReference type="InterPro" id="IPR006710">
    <property type="entry name" value="Glyco_hydro_43"/>
</dbReference>
<evidence type="ECO:0000259" key="7">
    <source>
        <dbReference type="Pfam" id="PF17851"/>
    </source>
</evidence>
<dbReference type="EMBL" id="JAAGWZ010000002">
    <property type="protein sequence ID" value="NEM91062.1"/>
    <property type="molecule type" value="Genomic_DNA"/>
</dbReference>
<dbReference type="Pfam" id="PF04616">
    <property type="entry name" value="Glyco_hydro_43"/>
    <property type="match status" value="1"/>
</dbReference>
<dbReference type="InterPro" id="IPR051795">
    <property type="entry name" value="Glycosyl_Hydrlase_43"/>
</dbReference>
<dbReference type="Proteomes" id="UP000479756">
    <property type="component" value="Unassembled WGS sequence"/>
</dbReference>
<dbReference type="Pfam" id="PF17851">
    <property type="entry name" value="GH43_C2"/>
    <property type="match status" value="1"/>
</dbReference>
<gene>
    <name evidence="8" type="ORF">G3T37_06805</name>
</gene>
<dbReference type="InterPro" id="IPR013320">
    <property type="entry name" value="ConA-like_dom_sf"/>
</dbReference>
<evidence type="ECO:0000256" key="6">
    <source>
        <dbReference type="RuleBase" id="RU361187"/>
    </source>
</evidence>
<dbReference type="SUPFAM" id="SSF75005">
    <property type="entry name" value="Arabinanase/levansucrase/invertase"/>
    <property type="match status" value="1"/>
</dbReference>
<evidence type="ECO:0000256" key="3">
    <source>
        <dbReference type="ARBA" id="ARBA00023295"/>
    </source>
</evidence>
<sequence length="513" mass="55048">MIAGATASLATTPVVAGFHPDPTICRVGDDYYLANSSFEYFPGVPLRHSRDLVTWGLIGNALTTVESFPVTDVGSSQGVYAPTLRHHDGRFWLITTNVSSPQDGHLLISATDPAGPWSDVRHIPGLVGIDPDIAWDDAGNCFVTYCTTAPGTAGIAQARIDPERGERLEAPRPVWNGTGLAFPEAPHLYHVGGWWYLLIAEGGTERGHGVSVARSRNPEGPFMSHPSNPIFSHRSTSHAVQNTGHADLVEGPGGRWFAVYLGVRPRGVTPQFHVNGRETFLAAVDWIDGWPVFDETSLRGVPALNSFIDEFEEPVLHPRWVSPSAVPATFARSVPTGLALTAPPAPGDRLNLLAVRAMDHEWSFEAELELADGDARVVVRLDDQHWYSVDISRGTASALLQIGPLRQRVGSTVSLPTSGVTVSIKSVAAAQDGPDDVELGVALDGGEHRFGTFDGRYLSTEVAGGFTGRVVGVAATRGEIVLRRALYRTGALACDAHPSQSRRGDHDGESPEH</sequence>
<evidence type="ECO:0000256" key="1">
    <source>
        <dbReference type="ARBA" id="ARBA00009865"/>
    </source>
</evidence>
<keyword evidence="2 6" id="KW-0378">Hydrolase</keyword>
<dbReference type="InterPro" id="IPR041542">
    <property type="entry name" value="GH43_C2"/>
</dbReference>
<keyword evidence="3 6" id="KW-0326">Glycosidase</keyword>
<feature type="site" description="Important for catalytic activity, responsible for pKa modulation of the active site Glu and correct orientation of both the proton donor and substrate" evidence="5">
    <location>
        <position position="130"/>
    </location>
</feature>
<organism evidence="8 9">
    <name type="scientific">Galbitalea soli</name>
    <dbReference type="NCBI Taxonomy" id="1268042"/>
    <lineage>
        <taxon>Bacteria</taxon>
        <taxon>Bacillati</taxon>
        <taxon>Actinomycetota</taxon>
        <taxon>Actinomycetes</taxon>
        <taxon>Micrococcales</taxon>
        <taxon>Microbacteriaceae</taxon>
        <taxon>Galbitalea</taxon>
    </lineage>
</organism>
<feature type="active site" description="Proton acceptor" evidence="4">
    <location>
        <position position="21"/>
    </location>
</feature>
<dbReference type="PANTHER" id="PTHR42812:SF12">
    <property type="entry name" value="BETA-XYLOSIDASE-RELATED"/>
    <property type="match status" value="1"/>
</dbReference>
<feature type="active site" description="Proton donor" evidence="4">
    <location>
        <position position="184"/>
    </location>
</feature>
<protein>
    <submittedName>
        <fullName evidence="8">Glycoside hydrolase family 43 protein</fullName>
    </submittedName>
</protein>
<evidence type="ECO:0000313" key="9">
    <source>
        <dbReference type="Proteomes" id="UP000479756"/>
    </source>
</evidence>
<evidence type="ECO:0000256" key="2">
    <source>
        <dbReference type="ARBA" id="ARBA00022801"/>
    </source>
</evidence>
<comment type="similarity">
    <text evidence="1 6">Belongs to the glycosyl hydrolase 43 family.</text>
</comment>
<comment type="caution">
    <text evidence="8">The sequence shown here is derived from an EMBL/GenBank/DDBJ whole genome shotgun (WGS) entry which is preliminary data.</text>
</comment>
<feature type="domain" description="Beta-xylosidase C-terminal Concanavalin A-like" evidence="7">
    <location>
        <begin position="309"/>
        <end position="477"/>
    </location>
</feature>
<name>A0A7C9TR21_9MICO</name>
<dbReference type="InterPro" id="IPR023296">
    <property type="entry name" value="Glyco_hydro_beta-prop_sf"/>
</dbReference>
<dbReference type="SUPFAM" id="SSF49899">
    <property type="entry name" value="Concanavalin A-like lectins/glucanases"/>
    <property type="match status" value="1"/>
</dbReference>
<dbReference type="Gene3D" id="2.115.10.20">
    <property type="entry name" value="Glycosyl hydrolase domain, family 43"/>
    <property type="match status" value="1"/>
</dbReference>
<dbReference type="Gene3D" id="2.60.120.200">
    <property type="match status" value="1"/>
</dbReference>
<dbReference type="PANTHER" id="PTHR42812">
    <property type="entry name" value="BETA-XYLOSIDASE"/>
    <property type="match status" value="1"/>
</dbReference>
<evidence type="ECO:0000256" key="5">
    <source>
        <dbReference type="PIRSR" id="PIRSR606710-2"/>
    </source>
</evidence>
<accession>A0A7C9TR21</accession>